<dbReference type="AlphaFoldDB" id="A0A3D5IYC5"/>
<evidence type="ECO:0000313" key="2">
    <source>
        <dbReference type="Proteomes" id="UP000264330"/>
    </source>
</evidence>
<protein>
    <submittedName>
        <fullName evidence="1">Uncharacterized protein</fullName>
    </submittedName>
</protein>
<gene>
    <name evidence="1" type="ORF">DGQ38_06830</name>
</gene>
<dbReference type="EMBL" id="DPMF01000160">
    <property type="protein sequence ID" value="HCV80747.1"/>
    <property type="molecule type" value="Genomic_DNA"/>
</dbReference>
<organism evidence="1 2">
    <name type="scientific">Zunongwangia profunda</name>
    <dbReference type="NCBI Taxonomy" id="398743"/>
    <lineage>
        <taxon>Bacteria</taxon>
        <taxon>Pseudomonadati</taxon>
        <taxon>Bacteroidota</taxon>
        <taxon>Flavobacteriia</taxon>
        <taxon>Flavobacteriales</taxon>
        <taxon>Flavobacteriaceae</taxon>
        <taxon>Zunongwangia</taxon>
    </lineage>
</organism>
<dbReference type="Proteomes" id="UP000264330">
    <property type="component" value="Unassembled WGS sequence"/>
</dbReference>
<proteinExistence type="predicted"/>
<sequence>MLKVELKNSFFKAIKKKETKNQYYPKVLIKSNIVLLFVIVVKTMKNCAAGSGVLPSGAVAERMCNFSAVFQDIKNKTRLFVSFYGNDKKKVY</sequence>
<comment type="caution">
    <text evidence="1">The sequence shown here is derived from an EMBL/GenBank/DDBJ whole genome shotgun (WGS) entry which is preliminary data.</text>
</comment>
<dbReference type="RefSeq" id="WP_228251562.1">
    <property type="nucleotide sequence ID" value="NZ_CAXBAR010000011.1"/>
</dbReference>
<accession>A0A3D5IYC5</accession>
<name>A0A3D5IYC5_9FLAO</name>
<reference evidence="1 2" key="1">
    <citation type="journal article" date="2018" name="Nat. Biotechnol.">
        <title>A standardized bacterial taxonomy based on genome phylogeny substantially revises the tree of life.</title>
        <authorList>
            <person name="Parks D.H."/>
            <person name="Chuvochina M."/>
            <person name="Waite D.W."/>
            <person name="Rinke C."/>
            <person name="Skarshewski A."/>
            <person name="Chaumeil P.A."/>
            <person name="Hugenholtz P."/>
        </authorList>
    </citation>
    <scope>NUCLEOTIDE SEQUENCE [LARGE SCALE GENOMIC DNA]</scope>
    <source>
        <strain evidence="1">UBA9359</strain>
    </source>
</reference>
<evidence type="ECO:0000313" key="1">
    <source>
        <dbReference type="EMBL" id="HCV80747.1"/>
    </source>
</evidence>